<dbReference type="SMART" id="SM00530">
    <property type="entry name" value="HTH_XRE"/>
    <property type="match status" value="1"/>
</dbReference>
<dbReference type="Proteomes" id="UP000623010">
    <property type="component" value="Unassembled WGS sequence"/>
</dbReference>
<reference evidence="4" key="1">
    <citation type="journal article" date="2014" name="Int. J. Syst. Evol. Microbiol.">
        <title>Complete genome sequence of Corynebacterium casei LMG S-19264T (=DSM 44701T), isolated from a smear-ripened cheese.</title>
        <authorList>
            <consortium name="US DOE Joint Genome Institute (JGI-PGF)"/>
            <person name="Walter F."/>
            <person name="Albersmeier A."/>
            <person name="Kalinowski J."/>
            <person name="Ruckert C."/>
        </authorList>
    </citation>
    <scope>NUCLEOTIDE SEQUENCE</scope>
    <source>
        <strain evidence="4">JCM 5016</strain>
    </source>
</reference>
<proteinExistence type="predicted"/>
<evidence type="ECO:0000256" key="2">
    <source>
        <dbReference type="SAM" id="MobiDB-lite"/>
    </source>
</evidence>
<organism evidence="4 5">
    <name type="scientific">Streptomyces echinoruber</name>
    <dbReference type="NCBI Taxonomy" id="68898"/>
    <lineage>
        <taxon>Bacteria</taxon>
        <taxon>Bacillati</taxon>
        <taxon>Actinomycetota</taxon>
        <taxon>Actinomycetes</taxon>
        <taxon>Kitasatosporales</taxon>
        <taxon>Streptomycetaceae</taxon>
        <taxon>Streptomyces</taxon>
    </lineage>
</organism>
<dbReference type="InterPro" id="IPR011990">
    <property type="entry name" value="TPR-like_helical_dom_sf"/>
</dbReference>
<dbReference type="Gene3D" id="1.10.260.40">
    <property type="entry name" value="lambda repressor-like DNA-binding domains"/>
    <property type="match status" value="1"/>
</dbReference>
<gene>
    <name evidence="4" type="ORF">GCM10010389_19310</name>
</gene>
<reference evidence="4" key="2">
    <citation type="submission" date="2020-09" db="EMBL/GenBank/DDBJ databases">
        <authorList>
            <person name="Sun Q."/>
            <person name="Ohkuma M."/>
        </authorList>
    </citation>
    <scope>NUCLEOTIDE SEQUENCE</scope>
    <source>
        <strain evidence="4">JCM 5016</strain>
    </source>
</reference>
<evidence type="ECO:0000313" key="4">
    <source>
        <dbReference type="EMBL" id="GGZ81652.1"/>
    </source>
</evidence>
<dbReference type="RefSeq" id="WP_190056935.1">
    <property type="nucleotide sequence ID" value="NZ_BMWH01000005.1"/>
</dbReference>
<keyword evidence="1" id="KW-0238">DNA-binding</keyword>
<evidence type="ECO:0000259" key="3">
    <source>
        <dbReference type="PROSITE" id="PS50943"/>
    </source>
</evidence>
<evidence type="ECO:0000256" key="1">
    <source>
        <dbReference type="ARBA" id="ARBA00023125"/>
    </source>
</evidence>
<keyword evidence="5" id="KW-1185">Reference proteome</keyword>
<sequence>MSAPLGERLREIRKRRGLSQRELSEQSGVSLSLVRKLEQGERNDTRLETARQLAKALKVPTTRLVAEHAEEAADSGTADRWEAVHAALAASPGPSPESGGLDEPPTYGGVREALEAVVPLFSHDRFDELTTALPPLLRDAEVLAETDPRGRPLRARLLELTGWLMTQTRQFDVAELALERALDDATDRVQSASTVSVQCWLLLRRGRLAEARELAVRWADEVEPRMSRATPAELSAWGWLLLRMSAAAIRDNRPGEAEDALRLAHSAAVALGRECTPEKDFLRTFGPVTVALKRTENAMVAGAPDKVLTLASRIPTDSLKPTSNNRNRHLLDVADAQTQLRRYAEAVDTFKKIRDGSPQWLPNQRYARDILGRIVSRRRTLTPDMRELAGLVRLPV</sequence>
<dbReference type="SUPFAM" id="SSF47413">
    <property type="entry name" value="lambda repressor-like DNA-binding domains"/>
    <property type="match status" value="1"/>
</dbReference>
<dbReference type="InterPro" id="IPR010982">
    <property type="entry name" value="Lambda_DNA-bd_dom_sf"/>
</dbReference>
<dbReference type="PROSITE" id="PS50943">
    <property type="entry name" value="HTH_CROC1"/>
    <property type="match status" value="1"/>
</dbReference>
<dbReference type="PANTHER" id="PTHR46797:SF1">
    <property type="entry name" value="METHYLPHOSPHONATE SYNTHASE"/>
    <property type="match status" value="1"/>
</dbReference>
<dbReference type="GO" id="GO:0005829">
    <property type="term" value="C:cytosol"/>
    <property type="evidence" value="ECO:0007669"/>
    <property type="project" value="TreeGrafter"/>
</dbReference>
<evidence type="ECO:0000313" key="5">
    <source>
        <dbReference type="Proteomes" id="UP000623010"/>
    </source>
</evidence>
<name>A0A918QZU6_9ACTN</name>
<dbReference type="PANTHER" id="PTHR46797">
    <property type="entry name" value="HTH-TYPE TRANSCRIPTIONAL REGULATOR"/>
    <property type="match status" value="1"/>
</dbReference>
<dbReference type="CDD" id="cd00093">
    <property type="entry name" value="HTH_XRE"/>
    <property type="match status" value="1"/>
</dbReference>
<dbReference type="InterPro" id="IPR001387">
    <property type="entry name" value="Cro/C1-type_HTH"/>
</dbReference>
<dbReference type="InterPro" id="IPR050807">
    <property type="entry name" value="TransReg_Diox_bact_type"/>
</dbReference>
<protein>
    <submittedName>
        <fullName evidence="4">Transcriptional regulator</fullName>
    </submittedName>
</protein>
<comment type="caution">
    <text evidence="4">The sequence shown here is derived from an EMBL/GenBank/DDBJ whole genome shotgun (WGS) entry which is preliminary data.</text>
</comment>
<dbReference type="Pfam" id="PF01381">
    <property type="entry name" value="HTH_3"/>
    <property type="match status" value="1"/>
</dbReference>
<dbReference type="SUPFAM" id="SSF48452">
    <property type="entry name" value="TPR-like"/>
    <property type="match status" value="1"/>
</dbReference>
<accession>A0A918QZU6</accession>
<dbReference type="EMBL" id="BMWH01000005">
    <property type="protein sequence ID" value="GGZ81652.1"/>
    <property type="molecule type" value="Genomic_DNA"/>
</dbReference>
<dbReference type="GO" id="GO:0003700">
    <property type="term" value="F:DNA-binding transcription factor activity"/>
    <property type="evidence" value="ECO:0007669"/>
    <property type="project" value="TreeGrafter"/>
</dbReference>
<feature type="domain" description="HTH cro/C1-type" evidence="3">
    <location>
        <begin position="9"/>
        <end position="64"/>
    </location>
</feature>
<feature type="region of interest" description="Disordered" evidence="2">
    <location>
        <begin position="1"/>
        <end position="30"/>
    </location>
</feature>
<dbReference type="Gene3D" id="1.25.40.10">
    <property type="entry name" value="Tetratricopeptide repeat domain"/>
    <property type="match status" value="1"/>
</dbReference>
<dbReference type="AlphaFoldDB" id="A0A918QZU6"/>
<dbReference type="GO" id="GO:0003677">
    <property type="term" value="F:DNA binding"/>
    <property type="evidence" value="ECO:0007669"/>
    <property type="project" value="UniProtKB-KW"/>
</dbReference>